<proteinExistence type="predicted"/>
<accession>A0AA36MS76</accession>
<comment type="catalytic activity">
    <reaction evidence="7">
        <text>L-threonyl-[protein] + ATP = O-phospho-L-threonyl-[protein] + ADP + H(+)</text>
        <dbReference type="Rhea" id="RHEA:46608"/>
        <dbReference type="Rhea" id="RHEA-COMP:11060"/>
        <dbReference type="Rhea" id="RHEA-COMP:11605"/>
        <dbReference type="ChEBI" id="CHEBI:15378"/>
        <dbReference type="ChEBI" id="CHEBI:30013"/>
        <dbReference type="ChEBI" id="CHEBI:30616"/>
        <dbReference type="ChEBI" id="CHEBI:61977"/>
        <dbReference type="ChEBI" id="CHEBI:456216"/>
        <dbReference type="EC" id="2.7.11.1"/>
    </reaction>
</comment>
<comment type="caution">
    <text evidence="10">The sequence shown here is derived from an EMBL/GenBank/DDBJ whole genome shotgun (WGS) entry which is preliminary data.</text>
</comment>
<dbReference type="SUPFAM" id="SSF56112">
    <property type="entry name" value="Protein kinase-like (PK-like)"/>
    <property type="match status" value="1"/>
</dbReference>
<name>A0AA36MS76_9DINO</name>
<dbReference type="Gene3D" id="3.30.200.20">
    <property type="entry name" value="Phosphorylase Kinase, domain 1"/>
    <property type="match status" value="1"/>
</dbReference>
<evidence type="ECO:0000256" key="2">
    <source>
        <dbReference type="ARBA" id="ARBA00022527"/>
    </source>
</evidence>
<evidence type="ECO:0000313" key="10">
    <source>
        <dbReference type="EMBL" id="CAJ1378150.1"/>
    </source>
</evidence>
<dbReference type="Gene3D" id="1.10.510.10">
    <property type="entry name" value="Transferase(Phosphotransferase) domain 1"/>
    <property type="match status" value="1"/>
</dbReference>
<dbReference type="PROSITE" id="PS50011">
    <property type="entry name" value="PROTEIN_KINASE_DOM"/>
    <property type="match status" value="1"/>
</dbReference>
<dbReference type="EMBL" id="CAUJNA010000517">
    <property type="protein sequence ID" value="CAJ1378150.1"/>
    <property type="molecule type" value="Genomic_DNA"/>
</dbReference>
<dbReference type="GO" id="GO:0005524">
    <property type="term" value="F:ATP binding"/>
    <property type="evidence" value="ECO:0007669"/>
    <property type="project" value="UniProtKB-KW"/>
</dbReference>
<evidence type="ECO:0000256" key="3">
    <source>
        <dbReference type="ARBA" id="ARBA00022679"/>
    </source>
</evidence>
<evidence type="ECO:0000256" key="6">
    <source>
        <dbReference type="ARBA" id="ARBA00022840"/>
    </source>
</evidence>
<evidence type="ECO:0000256" key="8">
    <source>
        <dbReference type="ARBA" id="ARBA00048679"/>
    </source>
</evidence>
<keyword evidence="5" id="KW-0418">Kinase</keyword>
<comment type="catalytic activity">
    <reaction evidence="8">
        <text>L-seryl-[protein] + ATP = O-phospho-L-seryl-[protein] + ADP + H(+)</text>
        <dbReference type="Rhea" id="RHEA:17989"/>
        <dbReference type="Rhea" id="RHEA-COMP:9863"/>
        <dbReference type="Rhea" id="RHEA-COMP:11604"/>
        <dbReference type="ChEBI" id="CHEBI:15378"/>
        <dbReference type="ChEBI" id="CHEBI:29999"/>
        <dbReference type="ChEBI" id="CHEBI:30616"/>
        <dbReference type="ChEBI" id="CHEBI:83421"/>
        <dbReference type="ChEBI" id="CHEBI:456216"/>
        <dbReference type="EC" id="2.7.11.1"/>
    </reaction>
</comment>
<dbReference type="InterPro" id="IPR001245">
    <property type="entry name" value="Ser-Thr/Tyr_kinase_cat_dom"/>
</dbReference>
<keyword evidence="11" id="KW-1185">Reference proteome</keyword>
<dbReference type="PANTHER" id="PTHR48006:SF102">
    <property type="entry name" value="LEUCINE-RICH REPEAT-CONTAINING PROTEIN DDB_G0281931-RELATED"/>
    <property type="match status" value="1"/>
</dbReference>
<keyword evidence="3" id="KW-0808">Transferase</keyword>
<dbReference type="Proteomes" id="UP001178507">
    <property type="component" value="Unassembled WGS sequence"/>
</dbReference>
<evidence type="ECO:0000256" key="4">
    <source>
        <dbReference type="ARBA" id="ARBA00022741"/>
    </source>
</evidence>
<evidence type="ECO:0000256" key="1">
    <source>
        <dbReference type="ARBA" id="ARBA00012513"/>
    </source>
</evidence>
<evidence type="ECO:0000256" key="5">
    <source>
        <dbReference type="ARBA" id="ARBA00022777"/>
    </source>
</evidence>
<organism evidence="10 11">
    <name type="scientific">Effrenium voratum</name>
    <dbReference type="NCBI Taxonomy" id="2562239"/>
    <lineage>
        <taxon>Eukaryota</taxon>
        <taxon>Sar</taxon>
        <taxon>Alveolata</taxon>
        <taxon>Dinophyceae</taxon>
        <taxon>Suessiales</taxon>
        <taxon>Symbiodiniaceae</taxon>
        <taxon>Effrenium</taxon>
    </lineage>
</organism>
<keyword evidence="2" id="KW-0723">Serine/threonine-protein kinase</keyword>
<dbReference type="InterPro" id="IPR011009">
    <property type="entry name" value="Kinase-like_dom_sf"/>
</dbReference>
<dbReference type="InterPro" id="IPR000719">
    <property type="entry name" value="Prot_kinase_dom"/>
</dbReference>
<dbReference type="AlphaFoldDB" id="A0AA36MS76"/>
<evidence type="ECO:0000313" key="11">
    <source>
        <dbReference type="Proteomes" id="UP001178507"/>
    </source>
</evidence>
<dbReference type="PANTHER" id="PTHR48006">
    <property type="entry name" value="LEUCINE-RICH REPEAT-CONTAINING PROTEIN DDB_G0281931-RELATED"/>
    <property type="match status" value="1"/>
</dbReference>
<dbReference type="InterPro" id="IPR051824">
    <property type="entry name" value="LRR_Rcpt-Like_S/T_Kinase"/>
</dbReference>
<gene>
    <name evidence="10" type="ORF">EVOR1521_LOCUS6772</name>
</gene>
<dbReference type="Pfam" id="PF07714">
    <property type="entry name" value="PK_Tyr_Ser-Thr"/>
    <property type="match status" value="1"/>
</dbReference>
<evidence type="ECO:0000256" key="7">
    <source>
        <dbReference type="ARBA" id="ARBA00047899"/>
    </source>
</evidence>
<feature type="domain" description="Protein kinase" evidence="9">
    <location>
        <begin position="1"/>
        <end position="114"/>
    </location>
</feature>
<dbReference type="EC" id="2.7.11.1" evidence="1"/>
<sequence>MGAGGFGAVYRGMQPDGTEIAIKALETARESGFEEEVRVLSMFRHPNLVTLMGFARNGPKRFLVYELMEGGDLFERIHNRKKEFHWRDRLCVAYDAACGLSHLHHQTPKANLRG</sequence>
<keyword evidence="6" id="KW-0067">ATP-binding</keyword>
<reference evidence="10" key="1">
    <citation type="submission" date="2023-08" db="EMBL/GenBank/DDBJ databases">
        <authorList>
            <person name="Chen Y."/>
            <person name="Shah S."/>
            <person name="Dougan E. K."/>
            <person name="Thang M."/>
            <person name="Chan C."/>
        </authorList>
    </citation>
    <scope>NUCLEOTIDE SEQUENCE</scope>
</reference>
<evidence type="ECO:0000259" key="9">
    <source>
        <dbReference type="PROSITE" id="PS50011"/>
    </source>
</evidence>
<dbReference type="GO" id="GO:0004674">
    <property type="term" value="F:protein serine/threonine kinase activity"/>
    <property type="evidence" value="ECO:0007669"/>
    <property type="project" value="UniProtKB-KW"/>
</dbReference>
<protein>
    <recommendedName>
        <fullName evidence="1">non-specific serine/threonine protein kinase</fullName>
        <ecNumber evidence="1">2.7.11.1</ecNumber>
    </recommendedName>
</protein>
<keyword evidence="4" id="KW-0547">Nucleotide-binding</keyword>